<accession>A0A7I7NFL8</accession>
<protein>
    <submittedName>
        <fullName evidence="1">Uncharacterized protein</fullName>
    </submittedName>
</protein>
<proteinExistence type="predicted"/>
<organism evidence="1 2">
    <name type="scientific">Mycobacterium lacus</name>
    <dbReference type="NCBI Taxonomy" id="169765"/>
    <lineage>
        <taxon>Bacteria</taxon>
        <taxon>Bacillati</taxon>
        <taxon>Actinomycetota</taxon>
        <taxon>Actinomycetes</taxon>
        <taxon>Mycobacteriales</taxon>
        <taxon>Mycobacteriaceae</taxon>
        <taxon>Mycobacterium</taxon>
    </lineage>
</organism>
<name>A0A7I7NFL8_9MYCO</name>
<sequence>MSAAVPKYTDAGVQAERGMAVLVAQVVEEVFAPGAGVLDRVEPFGKIVAVLQRFELGFAERVVV</sequence>
<dbReference type="Proteomes" id="UP000466396">
    <property type="component" value="Chromosome"/>
</dbReference>
<keyword evidence="2" id="KW-1185">Reference proteome</keyword>
<reference evidence="1 2" key="1">
    <citation type="journal article" date="2019" name="Emerg. Microbes Infect.">
        <title>Comprehensive subspecies identification of 175 nontuberculous mycobacteria species based on 7547 genomic profiles.</title>
        <authorList>
            <person name="Matsumoto Y."/>
            <person name="Kinjo T."/>
            <person name="Motooka D."/>
            <person name="Nabeya D."/>
            <person name="Jung N."/>
            <person name="Uechi K."/>
            <person name="Horii T."/>
            <person name="Iida T."/>
            <person name="Fujita J."/>
            <person name="Nakamura S."/>
        </authorList>
    </citation>
    <scope>NUCLEOTIDE SEQUENCE [LARGE SCALE GENOMIC DNA]</scope>
    <source>
        <strain evidence="1 2">JCM 15657</strain>
    </source>
</reference>
<evidence type="ECO:0000313" key="2">
    <source>
        <dbReference type="Proteomes" id="UP000466396"/>
    </source>
</evidence>
<dbReference type="AlphaFoldDB" id="A0A7I7NFL8"/>
<evidence type="ECO:0000313" key="1">
    <source>
        <dbReference type="EMBL" id="BBX95123.1"/>
    </source>
</evidence>
<gene>
    <name evidence="1" type="ORF">MLAC_04170</name>
</gene>
<dbReference type="EMBL" id="AP022581">
    <property type="protein sequence ID" value="BBX95123.1"/>
    <property type="molecule type" value="Genomic_DNA"/>
</dbReference>
<dbReference type="KEGG" id="mlj:MLAC_04170"/>